<accession>A0A0S4IV92</accession>
<evidence type="ECO:0000313" key="3">
    <source>
        <dbReference type="Proteomes" id="UP000051952"/>
    </source>
</evidence>
<evidence type="ECO:0000313" key="2">
    <source>
        <dbReference type="EMBL" id="CUF07892.1"/>
    </source>
</evidence>
<evidence type="ECO:0000256" key="1">
    <source>
        <dbReference type="SAM" id="MobiDB-lite"/>
    </source>
</evidence>
<dbReference type="Proteomes" id="UP000051952">
    <property type="component" value="Unassembled WGS sequence"/>
</dbReference>
<reference evidence="3" key="1">
    <citation type="submission" date="2015-09" db="EMBL/GenBank/DDBJ databases">
        <authorList>
            <consortium name="Pathogen Informatics"/>
        </authorList>
    </citation>
    <scope>NUCLEOTIDE SEQUENCE [LARGE SCALE GENOMIC DNA]</scope>
    <source>
        <strain evidence="3">Lake Konstanz</strain>
    </source>
</reference>
<proteinExistence type="predicted"/>
<gene>
    <name evidence="2" type="ORF">BSAL_58985</name>
</gene>
<dbReference type="VEuPathDB" id="TriTrypDB:BSAL_58985"/>
<feature type="compositionally biased region" description="Low complexity" evidence="1">
    <location>
        <begin position="93"/>
        <end position="104"/>
    </location>
</feature>
<organism evidence="2 3">
    <name type="scientific">Bodo saltans</name>
    <name type="common">Flagellated protozoan</name>
    <dbReference type="NCBI Taxonomy" id="75058"/>
    <lineage>
        <taxon>Eukaryota</taxon>
        <taxon>Discoba</taxon>
        <taxon>Euglenozoa</taxon>
        <taxon>Kinetoplastea</taxon>
        <taxon>Metakinetoplastina</taxon>
        <taxon>Eubodonida</taxon>
        <taxon>Bodonidae</taxon>
        <taxon>Bodo</taxon>
    </lineage>
</organism>
<dbReference type="EMBL" id="CYKH01000238">
    <property type="protein sequence ID" value="CUF07892.1"/>
    <property type="molecule type" value="Genomic_DNA"/>
</dbReference>
<sequence>MAHIDIVLVEDNEEVDRVTVRGDADFTELTPFGSLRDIVAQELKIAKSMQFFWLSTNNQPLDIADDVPLGEGGVEHGCTIFVTQRDAVHSERVSTSSSHNTSRSRAPVKSPAVLRLERILSEIEPSKVAKRADELMLKWQTINDVV</sequence>
<keyword evidence="3" id="KW-1185">Reference proteome</keyword>
<evidence type="ECO:0008006" key="4">
    <source>
        <dbReference type="Google" id="ProtNLM"/>
    </source>
</evidence>
<name>A0A0S4IV92_BODSA</name>
<feature type="region of interest" description="Disordered" evidence="1">
    <location>
        <begin position="90"/>
        <end position="109"/>
    </location>
</feature>
<dbReference type="AlphaFoldDB" id="A0A0S4IV92"/>
<protein>
    <recommendedName>
        <fullName evidence="4">Ubiquitin-like domain-containing protein</fullName>
    </recommendedName>
</protein>